<dbReference type="InterPro" id="IPR010372">
    <property type="entry name" value="DNA_pol3_delta_N"/>
</dbReference>
<comment type="similarity">
    <text evidence="7">Belongs to the DNA polymerase HolA subunit family.</text>
</comment>
<evidence type="ECO:0000313" key="11">
    <source>
        <dbReference type="Proteomes" id="UP000242660"/>
    </source>
</evidence>
<protein>
    <recommendedName>
        <fullName evidence="2">DNA polymerase III subunit delta</fullName>
        <ecNumber evidence="1">2.7.7.7</ecNumber>
    </recommendedName>
</protein>
<dbReference type="PANTHER" id="PTHR34388:SF1">
    <property type="entry name" value="DNA POLYMERASE III SUBUNIT DELTA"/>
    <property type="match status" value="1"/>
</dbReference>
<evidence type="ECO:0000259" key="9">
    <source>
        <dbReference type="Pfam" id="PF06144"/>
    </source>
</evidence>
<dbReference type="InterPro" id="IPR005790">
    <property type="entry name" value="DNA_polIII_delta"/>
</dbReference>
<dbReference type="InterPro" id="IPR027417">
    <property type="entry name" value="P-loop_NTPase"/>
</dbReference>
<dbReference type="InterPro" id="IPR008921">
    <property type="entry name" value="DNA_pol3_clamp-load_cplx_C"/>
</dbReference>
<feature type="domain" description="DNA polymerase III delta N-terminal" evidence="9">
    <location>
        <begin position="20"/>
        <end position="137"/>
    </location>
</feature>
<dbReference type="SUPFAM" id="SSF48019">
    <property type="entry name" value="post-AAA+ oligomerization domain-like"/>
    <property type="match status" value="1"/>
</dbReference>
<keyword evidence="3" id="KW-0808">Transferase</keyword>
<evidence type="ECO:0000256" key="5">
    <source>
        <dbReference type="ARBA" id="ARBA00022705"/>
    </source>
</evidence>
<evidence type="ECO:0000256" key="3">
    <source>
        <dbReference type="ARBA" id="ARBA00022679"/>
    </source>
</evidence>
<dbReference type="PANTHER" id="PTHR34388">
    <property type="entry name" value="DNA POLYMERASE III SUBUNIT DELTA"/>
    <property type="match status" value="1"/>
</dbReference>
<evidence type="ECO:0000256" key="6">
    <source>
        <dbReference type="ARBA" id="ARBA00022932"/>
    </source>
</evidence>
<dbReference type="Gene3D" id="1.10.8.60">
    <property type="match status" value="1"/>
</dbReference>
<evidence type="ECO:0000313" key="10">
    <source>
        <dbReference type="EMBL" id="PSB91706.1"/>
    </source>
</evidence>
<comment type="caution">
    <text evidence="10">The sequence shown here is derived from an EMBL/GenBank/DDBJ whole genome shotgun (WGS) entry which is preliminary data.</text>
</comment>
<dbReference type="EMBL" id="MUHY01000002">
    <property type="protein sequence ID" value="PSB91706.1"/>
    <property type="molecule type" value="Genomic_DNA"/>
</dbReference>
<accession>A0ABX5FDB0</accession>
<evidence type="ECO:0000256" key="7">
    <source>
        <dbReference type="ARBA" id="ARBA00034754"/>
    </source>
</evidence>
<dbReference type="Gene3D" id="1.20.272.10">
    <property type="match status" value="1"/>
</dbReference>
<evidence type="ECO:0000256" key="2">
    <source>
        <dbReference type="ARBA" id="ARBA00017703"/>
    </source>
</evidence>
<gene>
    <name evidence="10" type="primary">holA</name>
    <name evidence="10" type="ORF">BZL35_00748</name>
</gene>
<reference evidence="10 11" key="1">
    <citation type="journal article" date="2017" name="Front. Microbiol.">
        <title>Genome of Ca. Pandoraea novymonadis, an Endosymbiotic Bacterium of the Trypanosomatid Novymonas esmeraldas.</title>
        <authorList>
            <person name="Kostygov A.Y."/>
            <person name="Butenko A."/>
            <person name="Nenarokova A."/>
            <person name="Tashyreva D."/>
            <person name="Flegontov P."/>
            <person name="Lukes J."/>
            <person name="Yurchenko V."/>
        </authorList>
    </citation>
    <scope>NUCLEOTIDE SEQUENCE [LARGE SCALE GENOMIC DNA]</scope>
    <source>
        <strain evidence="10 11">E262</strain>
    </source>
</reference>
<name>A0ABX5FDB0_9BURK</name>
<keyword evidence="5" id="KW-0235">DNA replication</keyword>
<dbReference type="Pfam" id="PF06144">
    <property type="entry name" value="DNA_pol3_delta"/>
    <property type="match status" value="1"/>
</dbReference>
<evidence type="ECO:0000256" key="8">
    <source>
        <dbReference type="ARBA" id="ARBA00049244"/>
    </source>
</evidence>
<organism evidence="10 11">
    <name type="scientific">Candidatus Pandoraea novymonadis</name>
    <dbReference type="NCBI Taxonomy" id="1808959"/>
    <lineage>
        <taxon>Bacteria</taxon>
        <taxon>Pseudomonadati</taxon>
        <taxon>Pseudomonadota</taxon>
        <taxon>Betaproteobacteria</taxon>
        <taxon>Burkholderiales</taxon>
        <taxon>Burkholderiaceae</taxon>
        <taxon>Pandoraea</taxon>
    </lineage>
</organism>
<evidence type="ECO:0000256" key="4">
    <source>
        <dbReference type="ARBA" id="ARBA00022695"/>
    </source>
</evidence>
<evidence type="ECO:0000256" key="1">
    <source>
        <dbReference type="ARBA" id="ARBA00012417"/>
    </source>
</evidence>
<keyword evidence="6" id="KW-0239">DNA-directed DNA polymerase</keyword>
<sequence>MQLQPRALVTHLAKTLAPIYTIYGDEHLLVQETVDQLRAAARAAGYTDREVLLVDRGFDWRNLFHAKQSMSLFGNRKLVELRVPAGKPGRDGGSALVAHAKNVKLDVLTIVTLPRLDAAATKSDWFSALNQAGITIKIEPVDRENLADWIEKRLMAQGQRVPAGDDGRRVLQFIVDQIEGNLLAAHQEIQKLGLIYPKGELTFTSVQDAVLNVARYDVFKLKEVVLAGDIQRLTRMLEGLRGQGEAVQLVLWALTEEVRTLSRIFYRMSEGMPLTTLLREYRVWGPRELWIRQAVQRVTPVSLHNALFLATLLDRQVKGLTVEGLASDPWDGLLELGLILLTGKKLSDEIIIG</sequence>
<keyword evidence="4" id="KW-0548">Nucleotidyltransferase</keyword>
<dbReference type="Proteomes" id="UP000242660">
    <property type="component" value="Unassembled WGS sequence"/>
</dbReference>
<proteinExistence type="inferred from homology"/>
<dbReference type="NCBIfam" id="TIGR01128">
    <property type="entry name" value="holA"/>
    <property type="match status" value="1"/>
</dbReference>
<dbReference type="SUPFAM" id="SSF52540">
    <property type="entry name" value="P-loop containing nucleoside triphosphate hydrolases"/>
    <property type="match status" value="1"/>
</dbReference>
<dbReference type="RefSeq" id="WP_106182895.1">
    <property type="nucleotide sequence ID" value="NZ_MUHY01000002.1"/>
</dbReference>
<dbReference type="Gene3D" id="3.40.50.300">
    <property type="entry name" value="P-loop containing nucleotide triphosphate hydrolases"/>
    <property type="match status" value="1"/>
</dbReference>
<keyword evidence="11" id="KW-1185">Reference proteome</keyword>
<dbReference type="CDD" id="cd18138">
    <property type="entry name" value="HLD_clamp_pol_III_delta"/>
    <property type="match status" value="1"/>
</dbReference>
<comment type="catalytic activity">
    <reaction evidence="8">
        <text>DNA(n) + a 2'-deoxyribonucleoside 5'-triphosphate = DNA(n+1) + diphosphate</text>
        <dbReference type="Rhea" id="RHEA:22508"/>
        <dbReference type="Rhea" id="RHEA-COMP:17339"/>
        <dbReference type="Rhea" id="RHEA-COMP:17340"/>
        <dbReference type="ChEBI" id="CHEBI:33019"/>
        <dbReference type="ChEBI" id="CHEBI:61560"/>
        <dbReference type="ChEBI" id="CHEBI:173112"/>
        <dbReference type="EC" id="2.7.7.7"/>
    </reaction>
</comment>
<dbReference type="EC" id="2.7.7.7" evidence="1"/>